<keyword evidence="8 11" id="KW-0067">ATP-binding</keyword>
<dbReference type="GO" id="GO:0009360">
    <property type="term" value="C:DNA polymerase III complex"/>
    <property type="evidence" value="ECO:0007669"/>
    <property type="project" value="InterPro"/>
</dbReference>
<dbReference type="InterPro" id="IPR050238">
    <property type="entry name" value="DNA_Rep/Repair_Clamp_Loader"/>
</dbReference>
<dbReference type="FunFam" id="3.40.50.300:FF:000014">
    <property type="entry name" value="DNA polymerase III subunit gamma/tau"/>
    <property type="match status" value="1"/>
</dbReference>
<evidence type="ECO:0000313" key="13">
    <source>
        <dbReference type="EMBL" id="CDR33539.1"/>
    </source>
</evidence>
<dbReference type="InterPro" id="IPR045085">
    <property type="entry name" value="HLD_clamp_pol_III_gamma_tau"/>
</dbReference>
<dbReference type="Gene3D" id="1.10.8.60">
    <property type="match status" value="1"/>
</dbReference>
<dbReference type="RefSeq" id="WP_041017009.1">
    <property type="nucleotide sequence ID" value="NZ_CCEJ010000003.1"/>
</dbReference>
<evidence type="ECO:0000256" key="7">
    <source>
        <dbReference type="ARBA" id="ARBA00022833"/>
    </source>
</evidence>
<evidence type="ECO:0000256" key="10">
    <source>
        <dbReference type="ARBA" id="ARBA00049244"/>
    </source>
</evidence>
<dbReference type="InterPro" id="IPR012763">
    <property type="entry name" value="DNA_pol_III_sug/sutau_N"/>
</dbReference>
<dbReference type="CDD" id="cd18137">
    <property type="entry name" value="HLD_clamp_pol_III_gamma_tau"/>
    <property type="match status" value="1"/>
</dbReference>
<dbReference type="InterPro" id="IPR027417">
    <property type="entry name" value="P-loop_NTPase"/>
</dbReference>
<dbReference type="Pfam" id="PF22608">
    <property type="entry name" value="DNAX_ATPase_lid"/>
    <property type="match status" value="1"/>
</dbReference>
<dbReference type="Proteomes" id="UP000031552">
    <property type="component" value="Unassembled WGS sequence"/>
</dbReference>
<dbReference type="NCBIfam" id="TIGR02397">
    <property type="entry name" value="dnaX_nterm"/>
    <property type="match status" value="1"/>
</dbReference>
<keyword evidence="7" id="KW-0862">Zinc</keyword>
<dbReference type="InterPro" id="IPR008921">
    <property type="entry name" value="DNA_pol3_clamp-load_cplx_C"/>
</dbReference>
<evidence type="ECO:0000256" key="8">
    <source>
        <dbReference type="ARBA" id="ARBA00022840"/>
    </source>
</evidence>
<keyword evidence="3 11" id="KW-0548">Nucleotidyltransferase</keyword>
<evidence type="ECO:0000256" key="4">
    <source>
        <dbReference type="ARBA" id="ARBA00022705"/>
    </source>
</evidence>
<dbReference type="PANTHER" id="PTHR11669:SF0">
    <property type="entry name" value="PROTEIN STICHEL-LIKE 2"/>
    <property type="match status" value="1"/>
</dbReference>
<reference evidence="13" key="1">
    <citation type="submission" date="2013-12" db="EMBL/GenBank/DDBJ databases">
        <authorList>
            <person name="Linke B."/>
        </authorList>
    </citation>
    <scope>NUCLEOTIDE SEQUENCE [LARGE SCALE GENOMIC DNA]</scope>
    <source>
        <strain evidence="13">CRIB-18</strain>
    </source>
</reference>
<dbReference type="GO" id="GO:0006261">
    <property type="term" value="P:DNA-templated DNA replication"/>
    <property type="evidence" value="ECO:0007669"/>
    <property type="project" value="TreeGrafter"/>
</dbReference>
<dbReference type="EMBL" id="CCEJ010000003">
    <property type="protein sequence ID" value="CDR33539.1"/>
    <property type="molecule type" value="Genomic_DNA"/>
</dbReference>
<evidence type="ECO:0000256" key="2">
    <source>
        <dbReference type="ARBA" id="ARBA00022679"/>
    </source>
</evidence>
<keyword evidence="6 11" id="KW-0547">Nucleotide-binding</keyword>
<dbReference type="GO" id="GO:0003887">
    <property type="term" value="F:DNA-directed DNA polymerase activity"/>
    <property type="evidence" value="ECO:0007669"/>
    <property type="project" value="UniProtKB-KW"/>
</dbReference>
<dbReference type="OrthoDB" id="9810148at2"/>
<dbReference type="EC" id="2.7.7.7" evidence="11"/>
<evidence type="ECO:0000256" key="5">
    <source>
        <dbReference type="ARBA" id="ARBA00022723"/>
    </source>
</evidence>
<evidence type="ECO:0000256" key="1">
    <source>
        <dbReference type="ARBA" id="ARBA00006360"/>
    </source>
</evidence>
<proteinExistence type="inferred from homology"/>
<comment type="function">
    <text evidence="11">DNA polymerase III is a complex, multichain enzyme responsible for most of the replicative synthesis in bacteria. This DNA polymerase also exhibits 3' to 5' exonuclease activity.</text>
</comment>
<dbReference type="PRINTS" id="PR00300">
    <property type="entry name" value="CLPPROTEASEA"/>
</dbReference>
<evidence type="ECO:0000256" key="3">
    <source>
        <dbReference type="ARBA" id="ARBA00022695"/>
    </source>
</evidence>
<dbReference type="GO" id="GO:0005524">
    <property type="term" value="F:ATP binding"/>
    <property type="evidence" value="ECO:0007669"/>
    <property type="project" value="UniProtKB-KW"/>
</dbReference>
<dbReference type="Pfam" id="PF12169">
    <property type="entry name" value="DNA_pol3_gamma3"/>
    <property type="match status" value="1"/>
</dbReference>
<evidence type="ECO:0000259" key="12">
    <source>
        <dbReference type="SMART" id="SM00382"/>
    </source>
</evidence>
<protein>
    <recommendedName>
        <fullName evidence="11">DNA polymerase III subunit gamma/tau</fullName>
        <ecNumber evidence="11">2.7.7.7</ecNumber>
    </recommendedName>
</protein>
<dbReference type="NCBIfam" id="NF004962">
    <property type="entry name" value="PRK06305.1"/>
    <property type="match status" value="1"/>
</dbReference>
<dbReference type="GO" id="GO:0046872">
    <property type="term" value="F:metal ion binding"/>
    <property type="evidence" value="ECO:0007669"/>
    <property type="project" value="UniProtKB-KW"/>
</dbReference>
<dbReference type="SMART" id="SM00382">
    <property type="entry name" value="AAA"/>
    <property type="match status" value="1"/>
</dbReference>
<dbReference type="STRING" id="1437425.CSEC_0707"/>
<keyword evidence="2 11" id="KW-0808">Transferase</keyword>
<dbReference type="eggNOG" id="COG2812">
    <property type="taxonomic scope" value="Bacteria"/>
</dbReference>
<comment type="similarity">
    <text evidence="1 11">Belongs to the DnaX/STICHEL family.</text>
</comment>
<dbReference type="InterPro" id="IPR022754">
    <property type="entry name" value="DNA_pol_III_gamma-3"/>
</dbReference>
<dbReference type="InterPro" id="IPR003593">
    <property type="entry name" value="AAA+_ATPase"/>
</dbReference>
<evidence type="ECO:0000256" key="9">
    <source>
        <dbReference type="ARBA" id="ARBA00022932"/>
    </source>
</evidence>
<keyword evidence="5" id="KW-0479">Metal-binding</keyword>
<dbReference type="PANTHER" id="PTHR11669">
    <property type="entry name" value="REPLICATION FACTOR C / DNA POLYMERASE III GAMMA-TAU SUBUNIT"/>
    <property type="match status" value="1"/>
</dbReference>
<evidence type="ECO:0000313" key="14">
    <source>
        <dbReference type="Proteomes" id="UP000031552"/>
    </source>
</evidence>
<keyword evidence="9 11" id="KW-0239">DNA-directed DNA polymerase</keyword>
<reference evidence="13" key="2">
    <citation type="submission" date="2014-09" db="EMBL/GenBank/DDBJ databases">
        <title>Criblamydia sequanensis harbors a mega-plasmid encoding arsenite resistance.</title>
        <authorList>
            <person name="Bertelli C."/>
            <person name="Goesmann A."/>
            <person name="Greub G."/>
        </authorList>
    </citation>
    <scope>NUCLEOTIDE SEQUENCE [LARGE SCALE GENOMIC DNA]</scope>
    <source>
        <strain evidence="13">CRIB-18</strain>
    </source>
</reference>
<feature type="domain" description="AAA+ ATPase" evidence="12">
    <location>
        <begin position="38"/>
        <end position="181"/>
    </location>
</feature>
<organism evidence="13 14">
    <name type="scientific">Candidatus Criblamydia sequanensis CRIB-18</name>
    <dbReference type="NCBI Taxonomy" id="1437425"/>
    <lineage>
        <taxon>Bacteria</taxon>
        <taxon>Pseudomonadati</taxon>
        <taxon>Chlamydiota</taxon>
        <taxon>Chlamydiia</taxon>
        <taxon>Parachlamydiales</taxon>
        <taxon>Candidatus Criblamydiaceae</taxon>
        <taxon>Candidatus Criblamydia</taxon>
    </lineage>
</organism>
<dbReference type="AlphaFoldDB" id="A0A090DXL0"/>
<dbReference type="CDD" id="cd00009">
    <property type="entry name" value="AAA"/>
    <property type="match status" value="1"/>
</dbReference>
<gene>
    <name evidence="11 13" type="primary">dnaX</name>
    <name evidence="13" type="ORF">CSEC_0707</name>
</gene>
<keyword evidence="14" id="KW-1185">Reference proteome</keyword>
<comment type="caution">
    <text evidence="13">The sequence shown here is derived from an EMBL/GenBank/DDBJ whole genome shotgun (WGS) entry which is preliminary data.</text>
</comment>
<evidence type="ECO:0000256" key="6">
    <source>
        <dbReference type="ARBA" id="ARBA00022741"/>
    </source>
</evidence>
<keyword evidence="4 11" id="KW-0235">DNA replication</keyword>
<dbReference type="Pfam" id="PF13177">
    <property type="entry name" value="DNA_pol3_delta2"/>
    <property type="match status" value="1"/>
</dbReference>
<sequence>MSGYQVLSRRYRPQIFKEVIGQESIVTTLKNAIKFKRIANAYLFSGSRGTGKTTLARIFAKAINCPNLNDEFEPCNTCSSCKEIASGNSLDVLEIDGASHRGIDDVRDINETVGYTASRGGYKIYIIDEVHMLTKEAFNALLKTLEEPPEKVKFFFATTEPQKVLPTIISRCQRFNLKRIPLDKIVYKLKMMTSSLGIQAESEALSMVAKRAEGGLRDAESLLDQVISFHEGDITKQAVSEVLGIMNTECLYAFDKAGKEGSFDYAFELAHELFSGGKDALHFIDMLVHHFRNILLVKIASKDSFHIDIPQEEKEALLLSASFYSKEQCLDILDYLVQEQNEIKNRPSLRVAIETILLHIMRTHQRLPIEVLVRRLVELEVEMNKIDVSAKSENKIKDERENLKTLLEVETKESDKKIDAKIAEVIKEKAPLPSIEIKETVIDLFMEPEPKTPPLSYSEPDFLKANPSKPIKAKEDVVLNPPYFYDTLLQFAAVELKGKMQRIHNQN</sequence>
<dbReference type="InterPro" id="IPR001270">
    <property type="entry name" value="ClpA/B"/>
</dbReference>
<comment type="subunit">
    <text evidence="11">DNA polymerase III contains a core (composed of alpha, epsilon and theta chains) that associates with a tau subunit. This core dimerizes to form the POLIII' complex. PolIII' associates with the gamma complex (composed of gamma, delta, delta', psi and chi chains) and with the beta chain to form the complete DNA polymerase III complex.</text>
</comment>
<dbReference type="FunFam" id="1.10.8.60:FF:000013">
    <property type="entry name" value="DNA polymerase III subunit gamma/tau"/>
    <property type="match status" value="1"/>
</dbReference>
<dbReference type="GO" id="GO:0003677">
    <property type="term" value="F:DNA binding"/>
    <property type="evidence" value="ECO:0007669"/>
    <property type="project" value="InterPro"/>
</dbReference>
<accession>A0A090DXL0</accession>
<name>A0A090DXL0_9BACT</name>
<evidence type="ECO:0000256" key="11">
    <source>
        <dbReference type="RuleBase" id="RU364063"/>
    </source>
</evidence>
<dbReference type="NCBIfam" id="NF004046">
    <property type="entry name" value="PRK05563.1"/>
    <property type="match status" value="1"/>
</dbReference>
<dbReference type="SUPFAM" id="SSF48019">
    <property type="entry name" value="post-AAA+ oligomerization domain-like"/>
    <property type="match status" value="1"/>
</dbReference>
<dbReference type="SUPFAM" id="SSF52540">
    <property type="entry name" value="P-loop containing nucleoside triphosphate hydrolases"/>
    <property type="match status" value="1"/>
</dbReference>
<comment type="catalytic activity">
    <reaction evidence="10 11">
        <text>DNA(n) + a 2'-deoxyribonucleoside 5'-triphosphate = DNA(n+1) + diphosphate</text>
        <dbReference type="Rhea" id="RHEA:22508"/>
        <dbReference type="Rhea" id="RHEA-COMP:17339"/>
        <dbReference type="Rhea" id="RHEA-COMP:17340"/>
        <dbReference type="ChEBI" id="CHEBI:33019"/>
        <dbReference type="ChEBI" id="CHEBI:61560"/>
        <dbReference type="ChEBI" id="CHEBI:173112"/>
        <dbReference type="EC" id="2.7.7.7"/>
    </reaction>
</comment>
<dbReference type="Gene3D" id="1.20.272.10">
    <property type="match status" value="1"/>
</dbReference>
<dbReference type="Gene3D" id="3.40.50.300">
    <property type="entry name" value="P-loop containing nucleotide triphosphate hydrolases"/>
    <property type="match status" value="1"/>
</dbReference>